<dbReference type="Pfam" id="PF25800">
    <property type="entry name" value="FimV_N"/>
    <property type="match status" value="1"/>
</dbReference>
<protein>
    <submittedName>
        <fullName evidence="5">FimV protein</fullName>
    </submittedName>
</protein>
<evidence type="ECO:0000313" key="5">
    <source>
        <dbReference type="EMBL" id="CAQ46852.1"/>
    </source>
</evidence>
<feature type="region of interest" description="Disordered" evidence="2">
    <location>
        <begin position="644"/>
        <end position="671"/>
    </location>
</feature>
<dbReference type="EnsemblBacteria" id="CAQ46852">
    <property type="protein sequence ID" value="CAQ46852"/>
    <property type="gene ID" value="Smlt3426"/>
</dbReference>
<feature type="domain" description="FimV N-terminal" evidence="4">
    <location>
        <begin position="64"/>
        <end position="172"/>
    </location>
</feature>
<keyword evidence="3" id="KW-0812">Transmembrane</keyword>
<dbReference type="NCBIfam" id="TIGR03504">
    <property type="entry name" value="FimV_Cterm"/>
    <property type="match status" value="1"/>
</dbReference>
<evidence type="ECO:0000256" key="1">
    <source>
        <dbReference type="SAM" id="Coils"/>
    </source>
</evidence>
<keyword evidence="1" id="KW-0175">Coiled coil</keyword>
<evidence type="ECO:0000256" key="2">
    <source>
        <dbReference type="SAM" id="MobiDB-lite"/>
    </source>
</evidence>
<dbReference type="HOGENOM" id="CLU_415012_0_0_6"/>
<evidence type="ECO:0000256" key="3">
    <source>
        <dbReference type="SAM" id="Phobius"/>
    </source>
</evidence>
<dbReference type="Proteomes" id="UP000008840">
    <property type="component" value="Chromosome"/>
</dbReference>
<proteinExistence type="predicted"/>
<feature type="coiled-coil region" evidence="1">
    <location>
        <begin position="388"/>
        <end position="422"/>
    </location>
</feature>
<feature type="compositionally biased region" description="Basic and acidic residues" evidence="2">
    <location>
        <begin position="644"/>
        <end position="655"/>
    </location>
</feature>
<feature type="compositionally biased region" description="Low complexity" evidence="2">
    <location>
        <begin position="201"/>
        <end position="211"/>
    </location>
</feature>
<dbReference type="InterPro" id="IPR038440">
    <property type="entry name" value="FimV_C_sf"/>
</dbReference>
<feature type="compositionally biased region" description="Low complexity" evidence="2">
    <location>
        <begin position="656"/>
        <end position="671"/>
    </location>
</feature>
<feature type="transmembrane region" description="Helical" evidence="3">
    <location>
        <begin position="46"/>
        <end position="67"/>
    </location>
</feature>
<dbReference type="InterPro" id="IPR020011">
    <property type="entry name" value="FimV_C"/>
</dbReference>
<keyword evidence="6" id="KW-1185">Reference proteome</keyword>
<dbReference type="InterPro" id="IPR036779">
    <property type="entry name" value="LysM_dom_sf"/>
</dbReference>
<evidence type="ECO:0000259" key="4">
    <source>
        <dbReference type="Pfam" id="PF25800"/>
    </source>
</evidence>
<dbReference type="InterPro" id="IPR057840">
    <property type="entry name" value="FimV_N"/>
</dbReference>
<dbReference type="EMBL" id="AM743169">
    <property type="protein sequence ID" value="CAQ46852.1"/>
    <property type="molecule type" value="Genomic_DNA"/>
</dbReference>
<dbReference type="AlphaFoldDB" id="B2FNZ8"/>
<dbReference type="InterPro" id="IPR020012">
    <property type="entry name" value="LysM_FimV"/>
</dbReference>
<dbReference type="Gene3D" id="3.10.350.10">
    <property type="entry name" value="LysM domain"/>
    <property type="match status" value="1"/>
</dbReference>
<dbReference type="eggNOG" id="COG3170">
    <property type="taxonomic scope" value="Bacteria"/>
</dbReference>
<gene>
    <name evidence="5" type="primary">fimV</name>
    <name evidence="5" type="ordered locus">Smlt3426</name>
</gene>
<accession>B2FNZ8</accession>
<name>B2FNZ8_STRMK</name>
<feature type="region of interest" description="Disordered" evidence="2">
    <location>
        <begin position="201"/>
        <end position="224"/>
    </location>
</feature>
<dbReference type="Gene3D" id="1.20.58.2200">
    <property type="match status" value="1"/>
</dbReference>
<organism evidence="5 6">
    <name type="scientific">Stenotrophomonas maltophilia (strain K279a)</name>
    <dbReference type="NCBI Taxonomy" id="522373"/>
    <lineage>
        <taxon>Bacteria</taxon>
        <taxon>Pseudomonadati</taxon>
        <taxon>Pseudomonadota</taxon>
        <taxon>Gammaproteobacteria</taxon>
        <taxon>Lysobacterales</taxon>
        <taxon>Lysobacteraceae</taxon>
        <taxon>Stenotrophomonas</taxon>
        <taxon>Stenotrophomonas maltophilia group</taxon>
    </lineage>
</organism>
<feature type="compositionally biased region" description="Pro residues" evidence="2">
    <location>
        <begin position="212"/>
        <end position="223"/>
    </location>
</feature>
<keyword evidence="3" id="KW-0472">Membrane</keyword>
<evidence type="ECO:0000313" key="6">
    <source>
        <dbReference type="Proteomes" id="UP000008840"/>
    </source>
</evidence>
<dbReference type="KEGG" id="sml:Smlt3426"/>
<reference evidence="5 6" key="1">
    <citation type="journal article" date="2008" name="Genome Biol.">
        <title>The complete genome, comparative and functional analysis of Stenotrophomonas maltophilia reveals an organism heavily shielded by drug resistance determinants.</title>
        <authorList>
            <person name="Crossman L.C."/>
            <person name="Gould V.C."/>
            <person name="Dow J.M."/>
            <person name="Vernikos G.S."/>
            <person name="Okazaki A."/>
            <person name="Sebaihia M."/>
            <person name="Saunders D."/>
            <person name="Arrowsmith C."/>
            <person name="Carver T."/>
            <person name="Peters N."/>
            <person name="Adlem E."/>
            <person name="Kerhornou A."/>
            <person name="Lord A."/>
            <person name="Murphy L."/>
            <person name="Seeger K."/>
            <person name="Squares R."/>
            <person name="Rutter S."/>
            <person name="Quail M.A."/>
            <person name="Rajandream M.A."/>
            <person name="Harris D."/>
            <person name="Churcher C."/>
            <person name="Bentley S.D."/>
            <person name="Parkhill J."/>
            <person name="Thomson N.R."/>
            <person name="Avison M.B."/>
        </authorList>
    </citation>
    <scope>NUCLEOTIDE SEQUENCE [LARGE SCALE GENOMIC DNA]</scope>
    <source>
        <strain evidence="5 6">K279a</strain>
    </source>
</reference>
<dbReference type="NCBIfam" id="TIGR03505">
    <property type="entry name" value="FimV_core"/>
    <property type="match status" value="1"/>
</dbReference>
<sequence>MILVPECMPASGRHCLKGLSGGCGPRSARFIVSPMNKRARGAKRPLLYLSTALLALASSSALALGLGDIRVLSKPGQPLLAEIPVVSADPSELENLRVALASPVTFERVGLQRPTGLVSELQFELTRNAQGRAVVRVTSQAPVETPSLSFLIEADWGQGRLVREYSALVDAPSSALAVAEPEIVAPAGTLSNTIVREPAPASATVPAAEAPTTPPPAVAPAPARPRAASAPVAAPAADGSVTVQRGQTLSQIASAVARGNQVSRDRAMIALLRANPEAFIRGNVNLLKQGAVLRMPGSDALAAVDAAEAAALVREHAAQWRQARTVPQPAGAVAPAAKAATANASSPAAANGARLEIAPALASDAAHAGTTTGTAAGSEGDMLGNEQLRQAREDIATRDAEIGELKQRVADLEKLKEQQQSLIAMKDNDLAAAQQRLAQAPGSRDAATPWYWLGLPVLLLAAGAAWLLRRRKPSPLPPLREEDDAAGLAAAVPAGAALDTLAEQSSWSSAVADNGRQEPAMPAWATEAEVHDVVVAEPVAEHAVRAEWQAETLRDEDAVALPEAVTDLPRWDDSAATGDEVVVAEPLQDERVVPQAPAEVAVPDYALHAEQQPQFRGVFDLPADAHENEAPADTVHPEAIDSIDHGSVDASHSDDIAPSAAAPAGDAGWSPRAGQERLELAIAYLDLGDAQTARTLLLEVAEGGDLHSQAQARELLARLP</sequence>
<keyword evidence="3" id="KW-1133">Transmembrane helix</keyword>